<dbReference type="RefSeq" id="WP_018497956.1">
    <property type="nucleotide sequence ID" value="NZ_AP019829.2"/>
</dbReference>
<sequence length="189" mass="22457">MKISAKYEKELKKFFELSKKFYIVNFQLRNEELISNFSGVTDEEKIDMIKEGIKQACYKKNSDEIAYLMYSIGIFGLFPKYSLNFVKSFSELSREEFHEEHEDIASYFQSLHLPQTIDTVYELAISNFEKYRWDDNFALVRKCCFALGDINTPKAKEKLELLLQSDEEMIRKHVMEQLNRCDFTNKDVE</sequence>
<name>A0A7U6QZ04_9FUSO</name>
<dbReference type="AlphaFoldDB" id="A0A7U6QZ04"/>
<dbReference type="KEGG" id="lwd:JCM16777_1024"/>
<dbReference type="SUPFAM" id="SSF48371">
    <property type="entry name" value="ARM repeat"/>
    <property type="match status" value="1"/>
</dbReference>
<dbReference type="GeneID" id="84804357"/>
<dbReference type="EMBL" id="AP019829">
    <property type="protein sequence ID" value="BBM42774.1"/>
    <property type="molecule type" value="Genomic_DNA"/>
</dbReference>
<proteinExistence type="predicted"/>
<organism evidence="1 2">
    <name type="scientific">Leptotrichia wadei</name>
    <dbReference type="NCBI Taxonomy" id="157687"/>
    <lineage>
        <taxon>Bacteria</taxon>
        <taxon>Fusobacteriati</taxon>
        <taxon>Fusobacteriota</taxon>
        <taxon>Fusobacteriia</taxon>
        <taxon>Fusobacteriales</taxon>
        <taxon>Leptotrichiaceae</taxon>
        <taxon>Leptotrichia</taxon>
    </lineage>
</organism>
<gene>
    <name evidence="1" type="ORF">JCM16777_1024</name>
</gene>
<evidence type="ECO:0000313" key="1">
    <source>
        <dbReference type="EMBL" id="BBM42774.1"/>
    </source>
</evidence>
<reference evidence="1 2" key="1">
    <citation type="submission" date="2019-07" db="EMBL/GenBank/DDBJ databases">
        <title>Complete Genome Sequence of Leptotrichia wadei Strain JCM16777.</title>
        <authorList>
            <person name="Watanabe S."/>
            <person name="Cui L."/>
        </authorList>
    </citation>
    <scope>NUCLEOTIDE SEQUENCE [LARGE SCALE GENOMIC DNA]</scope>
    <source>
        <strain evidence="1 2">JCM16777</strain>
    </source>
</reference>
<evidence type="ECO:0008006" key="3">
    <source>
        <dbReference type="Google" id="ProtNLM"/>
    </source>
</evidence>
<protein>
    <recommendedName>
        <fullName evidence="3">HEAT repeat protein</fullName>
    </recommendedName>
</protein>
<evidence type="ECO:0000313" key="2">
    <source>
        <dbReference type="Proteomes" id="UP000321943"/>
    </source>
</evidence>
<dbReference type="InterPro" id="IPR016024">
    <property type="entry name" value="ARM-type_fold"/>
</dbReference>
<dbReference type="Proteomes" id="UP000321943">
    <property type="component" value="Chromosome"/>
</dbReference>
<accession>A0A7U6QZ04</accession>